<keyword evidence="6" id="KW-0276">Fatty acid metabolism</keyword>
<dbReference type="InterPro" id="IPR018201">
    <property type="entry name" value="Ketoacyl_synth_AS"/>
</dbReference>
<feature type="region of interest" description="Disordered" evidence="10">
    <location>
        <begin position="2801"/>
        <end position="2824"/>
    </location>
</feature>
<protein>
    <recommendedName>
        <fullName evidence="16">Beta-ketoacyl synthase</fullName>
    </recommendedName>
</protein>
<dbReference type="Pfam" id="PF21089">
    <property type="entry name" value="PKS_DH_N"/>
    <property type="match status" value="1"/>
</dbReference>
<dbReference type="PANTHER" id="PTHR43775">
    <property type="entry name" value="FATTY ACID SYNTHASE"/>
    <property type="match status" value="1"/>
</dbReference>
<dbReference type="SMART" id="SM00825">
    <property type="entry name" value="PKS_KS"/>
    <property type="match status" value="1"/>
</dbReference>
<feature type="domain" description="Ketosynthase family 3 (KS3)" evidence="12">
    <location>
        <begin position="690"/>
        <end position="1113"/>
    </location>
</feature>
<evidence type="ECO:0000313" key="15">
    <source>
        <dbReference type="Proteomes" id="UP000068603"/>
    </source>
</evidence>
<dbReference type="InterPro" id="IPR042104">
    <property type="entry name" value="PKS_dehydratase_sf"/>
</dbReference>
<sequence>MQIAASLKTSEFSDLVAALRWRAEHQRERRAFAFVDGDDLNAAEPLSYGELDTRARAIAARLVEQGAAGRPVLLVFPSGLDFIAAFWGCVYAGAIAVPLALPERARSDAALRRIEGVAADAQPHCLLTTDAADAQLAALFAPVPVLRDLPRIPVDRVERSVADRWQAPALGGDTVACLQYTSGSTGTAKGVELTHANFIANSLRASDGSRLTSDSVLVTWSPMSHAAGLMYGACLPVCIGFPAVHLATHLFVEQPVRWLRAISHFRATHSGGPNFAYDLCVQRVKPEQWRALRLDCWRNAYSSGETVRADTLRRFAEAAAPAGFSADALQPCYGISEVTMRVTEAPAGRFPLVCRFDARELGQGRAVELADGRDDARAGVELLGYGPLEHAGRTIRIVDPATLGPCRDGQVGEVWLAGADVARGYLNRPDESAATFHATLDGDPAVYLRTGDLGVAHRGELFLVGRLKELIIIRGANHFPQDIEQDAEQGGAHAGVGRAAAFAHSVAGEEMLVVAAEVEPSTFRDPDDAAAAMRDLVSRRHGLRIHDVVFVAPGSLPRTGTGKLQRTLCAARYAGGELDVVARAGRRAAASNTASAARAGADLRAYLRRALAECTNLPEDEIGDRPFAEYGLDSLGVVRIAAELGEHLGRTLSPTVLYDHPSVDALVRHLTGGDAHDAAPLAEGARAGAAGPVAIVGMSIRFPGGEGLDAYWRLLADGIDAVTEVPAARWDADAVYDPEPGAPGKTNSRWGGFVDGVDQFDRELFGLSERAASDTDPQHRLLLEAAWAAIEDAGIAPDALAGSAAGVFVGISQSDYGRITLARTHDSSPFVSTGASPAVASGRLSYTFDLHGPSVSVDTACSSSLVAVHHACRALADGECDVALAAGVNLILTPERTISLSHGTFFSPDGKCKPFDARANGYVRAEGVGVVLLKPLERAVRDGDRIYAVIRGSAVNQDGRTNGLTAPNGLAQRDVVRAALRSAGLRPRDVGYVEAHGTGTALGDPIEVEALGAVFASDGPRDAPLAIGSVKSNIGHLEAAAGIAGLIKAALCLHRRTLVPTLHLQEPNPNIRFAELPIVVQRQAEPWQAAAARVAGVSSFGYSGTNAHVVLEEAPAAAPDERAGEAPGAAQASARARHLLVLSGASDGALRDLAQRHAAHLAQLGPAQLADACFTAATARPHLPHRLSAVGATPAELAATLRAFVDGGEPAGLHVARLRAGATPKIAFLYTGSGAQYAGMGRDLYDAEPVFRDAIDRCERILADVLDVPLKAVMFGDGVDAALIDELAYLQPSLFAFEYAMTELWRSWGIEPDVVIGHSLGELVAACVAGVFDLEDGLRLVATRGLLMQSVPRKGEMLAIVADLARAEAVVRDWPDDLAIAAINGPESIVISGTREGIGGAQAALDAVGVKCTRLQVSGAAHSALMDPILDPFEAVASRVRFQPPRIAVISNVTGAVASADDLCSPRYWRRHIRDTVRFAQGIETLLDTRSEIVIEVGPRPTLLGIARDIVGDAPGVWLPSVHKGRGSMEQLTDSVGAAHAHGARVDWHAFHRGEPRRRVPLPAYPFQRKRYWVDDEPRADATPAAPGRHPLLGRPLGIVGAFEQTLSRLPAFIGEHLVFGRVVFPGAGFVETALAAAREQWGDGAFRLTDVGLAAALVIGDGDARRLHVHALPDGDDALQVRIFSGTPRGADGDAAPIEHVRLDVRRVDASPGSIDVTSLRERCDTRVEPADQYAKVHALGLQIGAAFQGMREIRRGDDEAFAEIELDDARSREQGAYLIHPAMLDCGFQLSGVAQREMSTLSVPVGFERITFFASPGKRVLCHARIREQQGPHITSDIRFFDADGRVLIEIDGYVKRTVRPETLIGASADWARWVWRQEWRPAAAVRLAARAAAPGGRHWLVVARGRLASGLASRLASAGDLCTLVTDAGHDTVGDVPRIVVNEGGADEFERIARQAAERAPVTDVVFAWPADDETDAHDADWRRALASNSRTALDAVQGVLRHADASGATVRLSFVTRGAQPAQASDVALDQAPLWGFARVVRREHPECETRLIDLDPRKPADAQADWLADELRDAPAADADGAMPEIAVRDGARHTPRLVRFQAGPAAPENRVRADATYVVTGGLGGLGLAAARRLVERGARALVLVGRRGVTAEAEPVLQWMDAQGARVLVQQADISNADDVARVFAETRRTMPPLAGVLHCAGLVADRALAQQTWHGFEEVFGPKVAGAWHLHRETQADALDFFVLFSSNSALVGLGGQANYAAANAFLDGFAHHRRALGLPALAIDWGPWAQIGLAVRAKLAKERLTIDPQIGLQVLDGLIDAETDAPQVVVPTTTHDAPAAKSAPAATDLVQRLARTDAGERLAALRDFVRDAVAAVSGASAEDVPDDRAIVDLGLDSLMTVELRLKLGAATGGKRLPNTFTLNHPSVAAMAEQLLRDIAPLLSGQAGNAQADPARTDGTGTPSASTPPAADGSAGRASNVVSLPGNASKTPLVLVHGMGGYAWSYLPLRQYLGDRPLVMLNKVLGGETLQEYVALLVETLRSQQPHGPYLLGGWSAGGRLAFEVAALLERQGERVLGVLMFDVYRQTGVRLAKFVEARGAMDRDPADATLAGMHAIERLVTVFGTDIRLASTGDVLHLARLVLPHVAAPASIERAGVAEAAKWFLDQLAENGRGLMLPDPSGEVVEALETLFTIRRFYRMTMGEIQGDVTLSAQAFSINIAGNAFSRGWERHFAAPVRELDVRIELAAAPRLTPFSCFAEHIAMFDRENVALFGPQVAEFLATLDGGATAAPAPGIEMSPNQEENDVATVVSDRA</sequence>
<dbReference type="SUPFAM" id="SSF52151">
    <property type="entry name" value="FabD/lysophospholipase-like"/>
    <property type="match status" value="1"/>
</dbReference>
<evidence type="ECO:0000256" key="7">
    <source>
        <dbReference type="ARBA" id="ARBA00023098"/>
    </source>
</evidence>
<dbReference type="InterPro" id="IPR049551">
    <property type="entry name" value="PKS_DH_C"/>
</dbReference>
<dbReference type="InterPro" id="IPR025110">
    <property type="entry name" value="AMP-bd_C"/>
</dbReference>
<dbReference type="SMART" id="SM00822">
    <property type="entry name" value="PKS_KR"/>
    <property type="match status" value="1"/>
</dbReference>
<dbReference type="RefSeq" id="WP_060148693.1">
    <property type="nucleotide sequence ID" value="NZ_LPGD01000023.1"/>
</dbReference>
<dbReference type="FunFam" id="3.40.366.10:FF:000002">
    <property type="entry name" value="Probable polyketide synthase 2"/>
    <property type="match status" value="1"/>
</dbReference>
<comment type="similarity">
    <text evidence="1">Belongs to the ATP-dependent AMP-binding enzyme family.</text>
</comment>
<comment type="caution">
    <text evidence="14">The sequence shown here is derived from an EMBL/GenBank/DDBJ whole genome shotgun (WGS) entry which is preliminary data.</text>
</comment>
<dbReference type="InterPro" id="IPR001227">
    <property type="entry name" value="Ac_transferase_dom_sf"/>
</dbReference>
<dbReference type="InterPro" id="IPR014031">
    <property type="entry name" value="Ketoacyl_synth_C"/>
</dbReference>
<dbReference type="InterPro" id="IPR020845">
    <property type="entry name" value="AMP-binding_CS"/>
</dbReference>
<dbReference type="SUPFAM" id="SSF47336">
    <property type="entry name" value="ACP-like"/>
    <property type="match status" value="2"/>
</dbReference>
<keyword evidence="4" id="KW-0808">Transferase</keyword>
<evidence type="ECO:0000256" key="3">
    <source>
        <dbReference type="ARBA" id="ARBA00022553"/>
    </source>
</evidence>
<dbReference type="SUPFAM" id="SSF56801">
    <property type="entry name" value="Acetyl-CoA synthetase-like"/>
    <property type="match status" value="1"/>
</dbReference>
<dbReference type="SUPFAM" id="SSF53901">
    <property type="entry name" value="Thiolase-like"/>
    <property type="match status" value="1"/>
</dbReference>
<dbReference type="InterPro" id="IPR014030">
    <property type="entry name" value="Ketoacyl_synth_N"/>
</dbReference>
<dbReference type="PROSITE" id="PS00455">
    <property type="entry name" value="AMP_BINDING"/>
    <property type="match status" value="1"/>
</dbReference>
<dbReference type="GO" id="GO:0071766">
    <property type="term" value="P:Actinobacterium-type cell wall biogenesis"/>
    <property type="evidence" value="ECO:0007669"/>
    <property type="project" value="UniProtKB-ARBA"/>
</dbReference>
<dbReference type="Gene3D" id="1.10.1200.10">
    <property type="entry name" value="ACP-like"/>
    <property type="match status" value="2"/>
</dbReference>
<dbReference type="Pfam" id="PF00550">
    <property type="entry name" value="PP-binding"/>
    <property type="match status" value="2"/>
</dbReference>
<comment type="function">
    <text evidence="8">Involved in production of the polyketide antibiotic thailandamide.</text>
</comment>
<organism evidence="14">
    <name type="scientific">Burkholderia stagnalis</name>
    <dbReference type="NCBI Taxonomy" id="1503054"/>
    <lineage>
        <taxon>Bacteria</taxon>
        <taxon>Pseudomonadati</taxon>
        <taxon>Pseudomonadota</taxon>
        <taxon>Betaproteobacteria</taxon>
        <taxon>Burkholderiales</taxon>
        <taxon>Burkholderiaceae</taxon>
        <taxon>Burkholderia</taxon>
        <taxon>Burkholderia cepacia complex</taxon>
    </lineage>
</organism>
<dbReference type="PROSITE" id="PS50075">
    <property type="entry name" value="CARRIER"/>
    <property type="match status" value="2"/>
</dbReference>
<dbReference type="FunFam" id="3.40.47.10:FF:000019">
    <property type="entry name" value="Polyketide synthase type I"/>
    <property type="match status" value="1"/>
</dbReference>
<dbReference type="InterPro" id="IPR013968">
    <property type="entry name" value="PKS_KR"/>
</dbReference>
<dbReference type="InterPro" id="IPR040097">
    <property type="entry name" value="FAAL/FAAC"/>
</dbReference>
<dbReference type="SMART" id="SM00823">
    <property type="entry name" value="PKS_PP"/>
    <property type="match status" value="2"/>
</dbReference>
<evidence type="ECO:0000256" key="5">
    <source>
        <dbReference type="ARBA" id="ARBA00022737"/>
    </source>
</evidence>
<feature type="domain" description="Carrier" evidence="11">
    <location>
        <begin position="598"/>
        <end position="674"/>
    </location>
</feature>
<dbReference type="InterPro" id="IPR057326">
    <property type="entry name" value="KR_dom"/>
</dbReference>
<dbReference type="Gene3D" id="3.30.70.3290">
    <property type="match status" value="1"/>
</dbReference>
<reference evidence="14 15" key="1">
    <citation type="submission" date="2015-11" db="EMBL/GenBank/DDBJ databases">
        <title>Expanding the genomic diversity of Burkholderia species for the development of highly accurate diagnostics.</title>
        <authorList>
            <person name="Sahl J."/>
            <person name="Keim P."/>
            <person name="Wagner D."/>
        </authorList>
    </citation>
    <scope>NUCLEOTIDE SEQUENCE [LARGE SCALE GENOMIC DNA]</scope>
    <source>
        <strain evidence="14 15">MSMB1960WGS</strain>
    </source>
</reference>
<dbReference type="SUPFAM" id="SSF51735">
    <property type="entry name" value="NAD(P)-binding Rossmann-fold domains"/>
    <property type="match status" value="2"/>
</dbReference>
<dbReference type="InterPro" id="IPR032821">
    <property type="entry name" value="PKS_assoc"/>
</dbReference>
<feature type="region of interest" description="C-terminal hotdog fold" evidence="9">
    <location>
        <begin position="1726"/>
        <end position="1867"/>
    </location>
</feature>
<dbReference type="InterPro" id="IPR006162">
    <property type="entry name" value="Ppantetheine_attach_site"/>
</dbReference>
<dbReference type="InterPro" id="IPR045851">
    <property type="entry name" value="AMP-bd_C_sf"/>
</dbReference>
<dbReference type="InterPro" id="IPR036291">
    <property type="entry name" value="NAD(P)-bd_dom_sf"/>
</dbReference>
<evidence type="ECO:0000256" key="1">
    <source>
        <dbReference type="ARBA" id="ARBA00006432"/>
    </source>
</evidence>
<dbReference type="InterPro" id="IPR036736">
    <property type="entry name" value="ACP-like_sf"/>
</dbReference>
<dbReference type="Pfam" id="PF08659">
    <property type="entry name" value="KR"/>
    <property type="match status" value="1"/>
</dbReference>
<dbReference type="Pfam" id="PF00109">
    <property type="entry name" value="ketoacyl-synt"/>
    <property type="match status" value="1"/>
</dbReference>
<feature type="domain" description="Carrier" evidence="11">
    <location>
        <begin position="2372"/>
        <end position="2447"/>
    </location>
</feature>
<dbReference type="CDD" id="cd05931">
    <property type="entry name" value="FAAL"/>
    <property type="match status" value="1"/>
</dbReference>
<evidence type="ECO:0000256" key="8">
    <source>
        <dbReference type="ARBA" id="ARBA00054155"/>
    </source>
</evidence>
<dbReference type="InterPro" id="IPR016036">
    <property type="entry name" value="Malonyl_transacylase_ACP-bd"/>
</dbReference>
<feature type="region of interest" description="N-terminal hotdog fold" evidence="9">
    <location>
        <begin position="1590"/>
        <end position="1713"/>
    </location>
</feature>
<dbReference type="Gene3D" id="3.30.300.30">
    <property type="match status" value="1"/>
</dbReference>
<dbReference type="CDD" id="cd00833">
    <property type="entry name" value="PKS"/>
    <property type="match status" value="1"/>
</dbReference>
<dbReference type="SUPFAM" id="SSF53474">
    <property type="entry name" value="alpha/beta-Hydrolases"/>
    <property type="match status" value="1"/>
</dbReference>
<dbReference type="STRING" id="1503054.WT74_27490"/>
<dbReference type="InterPro" id="IPR049552">
    <property type="entry name" value="PKS_DH_N"/>
</dbReference>
<dbReference type="InterPro" id="IPR020806">
    <property type="entry name" value="PKS_PP-bd"/>
</dbReference>
<dbReference type="GO" id="GO:0004315">
    <property type="term" value="F:3-oxoacyl-[acyl-carrier-protein] synthase activity"/>
    <property type="evidence" value="ECO:0007669"/>
    <property type="project" value="InterPro"/>
</dbReference>
<dbReference type="SMART" id="SM01294">
    <property type="entry name" value="PKS_PP_betabranch"/>
    <property type="match status" value="1"/>
</dbReference>
<dbReference type="GO" id="GO:0031177">
    <property type="term" value="F:phosphopantetheine binding"/>
    <property type="evidence" value="ECO:0007669"/>
    <property type="project" value="InterPro"/>
</dbReference>
<evidence type="ECO:0000256" key="9">
    <source>
        <dbReference type="PROSITE-ProRule" id="PRU01363"/>
    </source>
</evidence>
<dbReference type="Gene3D" id="3.40.50.12780">
    <property type="entry name" value="N-terminal domain of ligase-like"/>
    <property type="match status" value="1"/>
</dbReference>
<evidence type="ECO:0000256" key="6">
    <source>
        <dbReference type="ARBA" id="ARBA00022832"/>
    </source>
</evidence>
<dbReference type="Pfam" id="PF23024">
    <property type="entry name" value="AMP-dom_DIP2-like"/>
    <property type="match status" value="1"/>
</dbReference>
<dbReference type="Gene3D" id="3.10.129.110">
    <property type="entry name" value="Polyketide synthase dehydratase"/>
    <property type="match status" value="1"/>
</dbReference>
<dbReference type="SMART" id="SM00827">
    <property type="entry name" value="PKS_AT"/>
    <property type="match status" value="1"/>
</dbReference>
<dbReference type="InterPro" id="IPR016035">
    <property type="entry name" value="Acyl_Trfase/lysoPLipase"/>
</dbReference>
<dbReference type="FunFam" id="3.40.50.12780:FF:000013">
    <property type="entry name" value="Long-chain-fatty-acid--AMP ligase FadD32"/>
    <property type="match status" value="1"/>
</dbReference>
<dbReference type="PROSITE" id="PS00012">
    <property type="entry name" value="PHOSPHOPANTETHEINE"/>
    <property type="match status" value="1"/>
</dbReference>
<dbReference type="InterPro" id="IPR020841">
    <property type="entry name" value="PKS_Beta-ketoAc_synthase_dom"/>
</dbReference>
<dbReference type="GO" id="GO:0004312">
    <property type="term" value="F:fatty acid synthase activity"/>
    <property type="evidence" value="ECO:0007669"/>
    <property type="project" value="TreeGrafter"/>
</dbReference>
<dbReference type="InterPro" id="IPR001031">
    <property type="entry name" value="Thioesterase"/>
</dbReference>
<dbReference type="InterPro" id="IPR029058">
    <property type="entry name" value="AB_hydrolase_fold"/>
</dbReference>
<dbReference type="Pfam" id="PF14765">
    <property type="entry name" value="PS-DH"/>
    <property type="match status" value="1"/>
</dbReference>
<dbReference type="PROSITE" id="PS52004">
    <property type="entry name" value="KS3_2"/>
    <property type="match status" value="1"/>
</dbReference>
<dbReference type="SMART" id="SM00826">
    <property type="entry name" value="PKS_DH"/>
    <property type="match status" value="1"/>
</dbReference>
<dbReference type="GO" id="GO:0006633">
    <property type="term" value="P:fatty acid biosynthetic process"/>
    <property type="evidence" value="ECO:0007669"/>
    <property type="project" value="InterPro"/>
</dbReference>
<keyword evidence="5" id="KW-0677">Repeat</keyword>
<evidence type="ECO:0000259" key="11">
    <source>
        <dbReference type="PROSITE" id="PS50075"/>
    </source>
</evidence>
<feature type="active site" description="Proton acceptor; for dehydratase activity" evidence="9">
    <location>
        <position position="1617"/>
    </location>
</feature>
<evidence type="ECO:0000259" key="12">
    <source>
        <dbReference type="PROSITE" id="PS52004"/>
    </source>
</evidence>
<dbReference type="InterPro" id="IPR042099">
    <property type="entry name" value="ANL_N_sf"/>
</dbReference>
<keyword evidence="3" id="KW-0597">Phosphoprotein</keyword>
<dbReference type="PROSITE" id="PS00606">
    <property type="entry name" value="KS3_1"/>
    <property type="match status" value="1"/>
</dbReference>
<evidence type="ECO:0000313" key="14">
    <source>
        <dbReference type="EMBL" id="KWA68559.1"/>
    </source>
</evidence>
<accession>A0A107TAA9</accession>
<evidence type="ECO:0000256" key="2">
    <source>
        <dbReference type="ARBA" id="ARBA00022450"/>
    </source>
</evidence>
<dbReference type="EMBL" id="LPHB01000001">
    <property type="protein sequence ID" value="KWA68559.1"/>
    <property type="molecule type" value="Genomic_DNA"/>
</dbReference>
<dbReference type="InterPro" id="IPR049900">
    <property type="entry name" value="PKS_mFAS_DH"/>
</dbReference>
<dbReference type="Gene3D" id="3.40.50.1820">
    <property type="entry name" value="alpha/beta hydrolase"/>
    <property type="match status" value="1"/>
</dbReference>
<evidence type="ECO:0000256" key="10">
    <source>
        <dbReference type="SAM" id="MobiDB-lite"/>
    </source>
</evidence>
<proteinExistence type="inferred from homology"/>
<feature type="active site" description="Proton donor; for dehydratase activity" evidence="9">
    <location>
        <position position="1787"/>
    </location>
</feature>
<keyword evidence="2" id="KW-0596">Phosphopantetheine</keyword>
<feature type="domain" description="PKS/mFAS DH" evidence="13">
    <location>
        <begin position="1590"/>
        <end position="1867"/>
    </location>
</feature>
<dbReference type="Pfam" id="PF02801">
    <property type="entry name" value="Ketoacyl-synt_C"/>
    <property type="match status" value="1"/>
</dbReference>
<dbReference type="InterPro" id="IPR016039">
    <property type="entry name" value="Thiolase-like"/>
</dbReference>
<dbReference type="Pfam" id="PF00698">
    <property type="entry name" value="Acyl_transf_1"/>
    <property type="match status" value="1"/>
</dbReference>
<dbReference type="Pfam" id="PF00975">
    <property type="entry name" value="Thioesterase"/>
    <property type="match status" value="1"/>
</dbReference>
<evidence type="ECO:0000256" key="4">
    <source>
        <dbReference type="ARBA" id="ARBA00022679"/>
    </source>
</evidence>
<dbReference type="Gene3D" id="3.40.366.10">
    <property type="entry name" value="Malonyl-Coenzyme A Acyl Carrier Protein, domain 2"/>
    <property type="match status" value="1"/>
</dbReference>
<dbReference type="Pfam" id="PF00501">
    <property type="entry name" value="AMP-binding"/>
    <property type="match status" value="1"/>
</dbReference>
<name>A0A107TAA9_9BURK</name>
<evidence type="ECO:0008006" key="16">
    <source>
        <dbReference type="Google" id="ProtNLM"/>
    </source>
</evidence>
<dbReference type="InterPro" id="IPR020807">
    <property type="entry name" value="PKS_DH"/>
</dbReference>
<dbReference type="CDD" id="cd08955">
    <property type="entry name" value="KR_2_FAS_SDR_x"/>
    <property type="match status" value="1"/>
</dbReference>
<dbReference type="Proteomes" id="UP000068603">
    <property type="component" value="Unassembled WGS sequence"/>
</dbReference>
<dbReference type="InterPro" id="IPR000873">
    <property type="entry name" value="AMP-dep_synth/lig_dom"/>
</dbReference>
<dbReference type="Gene3D" id="3.40.47.10">
    <property type="match status" value="1"/>
</dbReference>
<gene>
    <name evidence="14" type="ORF">WT44_01040</name>
</gene>
<feature type="region of interest" description="Disordered" evidence="10">
    <location>
        <begin position="2455"/>
        <end position="2490"/>
    </location>
</feature>
<dbReference type="Pfam" id="PF16197">
    <property type="entry name" value="KAsynt_C_assoc"/>
    <property type="match status" value="1"/>
</dbReference>
<dbReference type="InterPro" id="IPR014043">
    <property type="entry name" value="Acyl_transferase_dom"/>
</dbReference>
<dbReference type="InterPro" id="IPR009081">
    <property type="entry name" value="PP-bd_ACP"/>
</dbReference>
<keyword evidence="7" id="KW-0443">Lipid metabolism</keyword>
<dbReference type="PANTHER" id="PTHR43775:SF37">
    <property type="entry name" value="SI:DKEY-61P9.11"/>
    <property type="match status" value="1"/>
</dbReference>
<dbReference type="SUPFAM" id="SSF55048">
    <property type="entry name" value="Probable ACP-binding domain of malonyl-CoA ACP transacylase"/>
    <property type="match status" value="1"/>
</dbReference>
<evidence type="ECO:0000259" key="13">
    <source>
        <dbReference type="PROSITE" id="PS52019"/>
    </source>
</evidence>
<dbReference type="PROSITE" id="PS52019">
    <property type="entry name" value="PKS_MFAS_DH"/>
    <property type="match status" value="1"/>
</dbReference>
<dbReference type="InterPro" id="IPR050091">
    <property type="entry name" value="PKS_NRPS_Biosynth_Enz"/>
</dbReference>
<dbReference type="Gene3D" id="3.40.50.720">
    <property type="entry name" value="NAD(P)-binding Rossmann-like Domain"/>
    <property type="match status" value="1"/>
</dbReference>